<dbReference type="RefSeq" id="WP_017928416.1">
    <property type="nucleotide sequence ID" value="NZ_KB822997.1"/>
</dbReference>
<dbReference type="InterPro" id="IPR008995">
    <property type="entry name" value="Mo/tungstate-bd_C_term_dom"/>
</dbReference>
<dbReference type="PROSITE" id="PS50893">
    <property type="entry name" value="ABC_TRANSPORTER_2"/>
    <property type="match status" value="1"/>
</dbReference>
<dbReference type="STRING" id="1122180.Lokhon_01282"/>
<dbReference type="PATRIC" id="fig|1122180.6.peg.1269"/>
<dbReference type="InterPro" id="IPR027417">
    <property type="entry name" value="P-loop_NTPase"/>
</dbReference>
<dbReference type="PANTHER" id="PTHR42781">
    <property type="entry name" value="SPERMIDINE/PUTRESCINE IMPORT ATP-BINDING PROTEIN POTA"/>
    <property type="match status" value="1"/>
</dbReference>
<evidence type="ECO:0000313" key="6">
    <source>
        <dbReference type="Proteomes" id="UP000025047"/>
    </source>
</evidence>
<dbReference type="GO" id="GO:0015697">
    <property type="term" value="P:quaternary ammonium group transport"/>
    <property type="evidence" value="ECO:0007669"/>
    <property type="project" value="UniProtKB-ARBA"/>
</dbReference>
<dbReference type="GO" id="GO:0005524">
    <property type="term" value="F:ATP binding"/>
    <property type="evidence" value="ECO:0007669"/>
    <property type="project" value="UniProtKB-KW"/>
</dbReference>
<dbReference type="HOGENOM" id="CLU_000604_1_1_5"/>
<dbReference type="SMART" id="SM00382">
    <property type="entry name" value="AAA"/>
    <property type="match status" value="1"/>
</dbReference>
<dbReference type="PROSITE" id="PS00211">
    <property type="entry name" value="ABC_TRANSPORTER_1"/>
    <property type="match status" value="1"/>
</dbReference>
<dbReference type="Proteomes" id="UP000025047">
    <property type="component" value="Unassembled WGS sequence"/>
</dbReference>
<comment type="caution">
    <text evidence="5">The sequence shown here is derived from an EMBL/GenBank/DDBJ whole genome shotgun (WGS) entry which is preliminary data.</text>
</comment>
<keyword evidence="1" id="KW-0813">Transport</keyword>
<dbReference type="InterPro" id="IPR017871">
    <property type="entry name" value="ABC_transporter-like_CS"/>
</dbReference>
<gene>
    <name evidence="5" type="ORF">Lokhon_01282</name>
</gene>
<dbReference type="Gene3D" id="3.40.50.300">
    <property type="entry name" value="P-loop containing nucleotide triphosphate hydrolases"/>
    <property type="match status" value="1"/>
</dbReference>
<dbReference type="EMBL" id="APGJ01000004">
    <property type="protein sequence ID" value="EYD72482.1"/>
    <property type="molecule type" value="Genomic_DNA"/>
</dbReference>
<keyword evidence="3" id="KW-0067">ATP-binding</keyword>
<dbReference type="Pfam" id="PF00005">
    <property type="entry name" value="ABC_tran"/>
    <property type="match status" value="1"/>
</dbReference>
<dbReference type="OrthoDB" id="9802264at2"/>
<evidence type="ECO:0000256" key="3">
    <source>
        <dbReference type="ARBA" id="ARBA00022840"/>
    </source>
</evidence>
<keyword evidence="2" id="KW-0547">Nucleotide-binding</keyword>
<evidence type="ECO:0000256" key="1">
    <source>
        <dbReference type="ARBA" id="ARBA00022448"/>
    </source>
</evidence>
<dbReference type="InterPro" id="IPR003593">
    <property type="entry name" value="AAA+_ATPase"/>
</dbReference>
<dbReference type="SUPFAM" id="SSF50331">
    <property type="entry name" value="MOP-like"/>
    <property type="match status" value="1"/>
</dbReference>
<dbReference type="InterPro" id="IPR050093">
    <property type="entry name" value="ABC_SmlMolc_Importer"/>
</dbReference>
<evidence type="ECO:0000313" key="5">
    <source>
        <dbReference type="EMBL" id="EYD72482.1"/>
    </source>
</evidence>
<dbReference type="FunFam" id="3.40.50.300:FF:000425">
    <property type="entry name" value="Probable ABC transporter, ATP-binding subunit"/>
    <property type="match status" value="1"/>
</dbReference>
<dbReference type="AlphaFoldDB" id="A0A017HDB7"/>
<organism evidence="5 6">
    <name type="scientific">Limimaricola hongkongensis DSM 17492</name>
    <dbReference type="NCBI Taxonomy" id="1122180"/>
    <lineage>
        <taxon>Bacteria</taxon>
        <taxon>Pseudomonadati</taxon>
        <taxon>Pseudomonadota</taxon>
        <taxon>Alphaproteobacteria</taxon>
        <taxon>Rhodobacterales</taxon>
        <taxon>Paracoccaceae</taxon>
        <taxon>Limimaricola</taxon>
    </lineage>
</organism>
<evidence type="ECO:0000256" key="2">
    <source>
        <dbReference type="ARBA" id="ARBA00022741"/>
    </source>
</evidence>
<dbReference type="SUPFAM" id="SSF52540">
    <property type="entry name" value="P-loop containing nucleoside triphosphate hydrolases"/>
    <property type="match status" value="1"/>
</dbReference>
<sequence>MTRLTLDNLDLHHAGAARPALSNLSLDVADGEMVALLGPSGCGKTTALRVIAGLIAPDAGAVRFDGRSVLHLPPERREAVLVFQSGQLFAHMDVAANVGFGLRMQRRPRREIADRVAEALAQVQLDDLGHRKPHELSGGQRQRVALARALVLKPGLLLLDEPLSSLDAHLRTEMRALIRRLQRETGITTLVVTHDQEEAAVLGDRVALMLGGRIHQIGAGAALWNRPADLDVARFFGGCNFIPGTSTGGVFDCALGRLALPDGAPEGQGCLTLRPEAIEPGPGENAVVMRVTETRFEGLLTRIGAEAGGLRLEALMRAGAARSARPGAETLWRLPREALWVLPGV</sequence>
<keyword evidence="6" id="KW-1185">Reference proteome</keyword>
<name>A0A017HDB7_9RHOB</name>
<dbReference type="GO" id="GO:0016887">
    <property type="term" value="F:ATP hydrolysis activity"/>
    <property type="evidence" value="ECO:0007669"/>
    <property type="project" value="InterPro"/>
</dbReference>
<reference evidence="5 6" key="1">
    <citation type="submission" date="2013-03" db="EMBL/GenBank/DDBJ databases">
        <authorList>
            <person name="Fiebig A."/>
            <person name="Goeker M."/>
            <person name="Klenk H.-P.P."/>
        </authorList>
    </citation>
    <scope>NUCLEOTIDE SEQUENCE [LARGE SCALE GENOMIC DNA]</scope>
    <source>
        <strain evidence="5 6">DSM 17492</strain>
    </source>
</reference>
<protein>
    <submittedName>
        <fullName evidence="5">Putrescine/spermidine ABC transporter ATPase</fullName>
    </submittedName>
</protein>
<feature type="domain" description="ABC transporter" evidence="4">
    <location>
        <begin position="6"/>
        <end position="236"/>
    </location>
</feature>
<proteinExistence type="predicted"/>
<evidence type="ECO:0000259" key="4">
    <source>
        <dbReference type="PROSITE" id="PS50893"/>
    </source>
</evidence>
<dbReference type="eggNOG" id="COG3842">
    <property type="taxonomic scope" value="Bacteria"/>
</dbReference>
<dbReference type="PANTHER" id="PTHR42781:SF4">
    <property type="entry name" value="SPERMIDINE_PUTRESCINE IMPORT ATP-BINDING PROTEIN POTA"/>
    <property type="match status" value="1"/>
</dbReference>
<accession>A0A017HDB7</accession>
<dbReference type="InterPro" id="IPR003439">
    <property type="entry name" value="ABC_transporter-like_ATP-bd"/>
</dbReference>